<evidence type="ECO:0000256" key="2">
    <source>
        <dbReference type="ARBA" id="ARBA00022747"/>
    </source>
</evidence>
<dbReference type="GO" id="GO:0009307">
    <property type="term" value="P:DNA restriction-modification system"/>
    <property type="evidence" value="ECO:0007669"/>
    <property type="project" value="UniProtKB-KW"/>
</dbReference>
<sequence length="591" mass="66130">MSARELITDHLDLWTGAVTQKRSSGRGTNGKIELTGIKKLRELILELAVRGKLVEQDPDDEPASVLLERIADEKAWLVKEGKIKKPKKLPEIAEEEMYFELPSGWQWERLDHLFAIVTDGDHQAPPKSEAGIPFLVISNINKGYLDFSECRRVPDNYYDQLDWTKKPKKGDILYTVTGSYGIPVKVNENLGFCVQRHVAILKASPSTPTPFLKVVLSSPYAKRIADSIATGIAQKTVPLTGLRKLTFALPPVEEQHRIVDKVDELMALCDRLEQQVGDQLEAHEVLVDTLLDALTRSTDAAEVAESWARIAEHFDTLFTTEASIDKLKQAILQLAVMGQLVEQDPDDEPASELLERIAEEKARLVKQGKLKKPKAISAPQAEDIPFQVPNNWKWCRLECLALHSASGWSPQCNNTPRIGDEWGVLKVSAVSWGSFNSDENKALPASLMPRPELEVKPNDFLISRANTAELVARSAVVPEDVPKNLMMSDKIVRFVFSDRVNAFYINLFNNSKISRDYYSRVAGGTSSSMKNVSRKQVQDLLVPLPPEKEQQRIVEKVDDLMALCDHLKTRLNEAGETRTQLAEAVVEQAVS</sequence>
<protein>
    <submittedName>
        <fullName evidence="5">Type I restriction enzyme S subunit</fullName>
    </submittedName>
</protein>
<dbReference type="CDD" id="cd17246">
    <property type="entry name" value="RMtype1_S_SonII-TRD2-CR2_like"/>
    <property type="match status" value="1"/>
</dbReference>
<dbReference type="OrthoDB" id="398435at2"/>
<comment type="caution">
    <text evidence="5">The sequence shown here is derived from an EMBL/GenBank/DDBJ whole genome shotgun (WGS) entry which is preliminary data.</text>
</comment>
<proteinExistence type="inferred from homology"/>
<evidence type="ECO:0000313" key="6">
    <source>
        <dbReference type="Proteomes" id="UP000295212"/>
    </source>
</evidence>
<evidence type="ECO:0000259" key="4">
    <source>
        <dbReference type="Pfam" id="PF01420"/>
    </source>
</evidence>
<keyword evidence="2" id="KW-0680">Restriction system</keyword>
<feature type="domain" description="Type I restriction modification DNA specificity" evidence="4">
    <location>
        <begin position="484"/>
        <end position="573"/>
    </location>
</feature>
<dbReference type="PANTHER" id="PTHR43140:SF1">
    <property type="entry name" value="TYPE I RESTRICTION ENZYME ECOKI SPECIFICITY SUBUNIT"/>
    <property type="match status" value="1"/>
</dbReference>
<keyword evidence="3" id="KW-0238">DNA-binding</keyword>
<organism evidence="5 6">
    <name type="scientific">Halomonas ventosae</name>
    <dbReference type="NCBI Taxonomy" id="229007"/>
    <lineage>
        <taxon>Bacteria</taxon>
        <taxon>Pseudomonadati</taxon>
        <taxon>Pseudomonadota</taxon>
        <taxon>Gammaproteobacteria</taxon>
        <taxon>Oceanospirillales</taxon>
        <taxon>Halomonadaceae</taxon>
        <taxon>Halomonas</taxon>
    </lineage>
</organism>
<accession>A0A4R6ZIG0</accession>
<evidence type="ECO:0000256" key="1">
    <source>
        <dbReference type="ARBA" id="ARBA00010923"/>
    </source>
</evidence>
<evidence type="ECO:0000313" key="5">
    <source>
        <dbReference type="EMBL" id="TDR52033.1"/>
    </source>
</evidence>
<dbReference type="InterPro" id="IPR051212">
    <property type="entry name" value="Type-I_RE_S_subunit"/>
</dbReference>
<name>A0A4R6ZIG0_9GAMM</name>
<dbReference type="InterPro" id="IPR000055">
    <property type="entry name" value="Restrct_endonuc_typeI_TRD"/>
</dbReference>
<evidence type="ECO:0000256" key="3">
    <source>
        <dbReference type="ARBA" id="ARBA00023125"/>
    </source>
</evidence>
<dbReference type="EMBL" id="SNZJ01000014">
    <property type="protein sequence ID" value="TDR52033.1"/>
    <property type="molecule type" value="Genomic_DNA"/>
</dbReference>
<dbReference type="GO" id="GO:0003677">
    <property type="term" value="F:DNA binding"/>
    <property type="evidence" value="ECO:0007669"/>
    <property type="project" value="UniProtKB-KW"/>
</dbReference>
<gene>
    <name evidence="5" type="ORF">DFP85_1146</name>
</gene>
<dbReference type="Pfam" id="PF01420">
    <property type="entry name" value="Methylase_S"/>
    <property type="match status" value="2"/>
</dbReference>
<dbReference type="Proteomes" id="UP000295212">
    <property type="component" value="Unassembled WGS sequence"/>
</dbReference>
<dbReference type="SUPFAM" id="SSF116734">
    <property type="entry name" value="DNA methylase specificity domain"/>
    <property type="match status" value="2"/>
</dbReference>
<dbReference type="CDD" id="cd17261">
    <property type="entry name" value="RMtype1_S_EcoKI-TRD2-CR2_like"/>
    <property type="match status" value="1"/>
</dbReference>
<dbReference type="InterPro" id="IPR044946">
    <property type="entry name" value="Restrct_endonuc_typeI_TRD_sf"/>
</dbReference>
<dbReference type="RefSeq" id="WP_133636566.1">
    <property type="nucleotide sequence ID" value="NZ_SNZJ01000014.1"/>
</dbReference>
<dbReference type="PANTHER" id="PTHR43140">
    <property type="entry name" value="TYPE-1 RESTRICTION ENZYME ECOKI SPECIFICITY PROTEIN"/>
    <property type="match status" value="1"/>
</dbReference>
<dbReference type="AlphaFoldDB" id="A0A4R6ZIG0"/>
<reference evidence="5 6" key="1">
    <citation type="submission" date="2019-03" db="EMBL/GenBank/DDBJ databases">
        <title>Genomic Encyclopedia of Type Strains, Phase III (KMG-III): the genomes of soil and plant-associated and newly described type strains.</title>
        <authorList>
            <person name="Whitman W."/>
        </authorList>
    </citation>
    <scope>NUCLEOTIDE SEQUENCE [LARGE SCALE GENOMIC DNA]</scope>
    <source>
        <strain evidence="5 6">CECT 5797</strain>
    </source>
</reference>
<dbReference type="Gene3D" id="3.90.220.20">
    <property type="entry name" value="DNA methylase specificity domains"/>
    <property type="match status" value="2"/>
</dbReference>
<feature type="domain" description="Type I restriction modification DNA specificity" evidence="4">
    <location>
        <begin position="130"/>
        <end position="281"/>
    </location>
</feature>
<comment type="similarity">
    <text evidence="1">Belongs to the type-I restriction system S methylase family.</text>
</comment>